<protein>
    <submittedName>
        <fullName evidence="3">Uncharacterized protein</fullName>
    </submittedName>
</protein>
<evidence type="ECO:0000256" key="1">
    <source>
        <dbReference type="SAM" id="MobiDB-lite"/>
    </source>
</evidence>
<dbReference type="EMBL" id="CP089983">
    <property type="protein sequence ID" value="WXB05289.1"/>
    <property type="molecule type" value="Genomic_DNA"/>
</dbReference>
<feature type="region of interest" description="Disordered" evidence="1">
    <location>
        <begin position="24"/>
        <end position="96"/>
    </location>
</feature>
<evidence type="ECO:0000256" key="2">
    <source>
        <dbReference type="SAM" id="SignalP"/>
    </source>
</evidence>
<sequence>MARSYLLPPVLLSACMAVLGAACDSSDDHPGSPPGSNEAGVDGGIPRTGSDDGGADANADSGLDAGNDAAGDAGTDAGPARSCTPGDDLEHAPPAVNVDGLPAVPIDMRDVDAKVVLDAAAKAGTVDVTMRFKMGPKSGYPIFDLRQTILTAKVNGTELNPQSMVLHDFGGGDGADLRVIAETNLAACSENTIQLTYKLGKPASGSAVAITWGTSAKTVSWDFWLGDLISGRYLEQWFPANLIYDKFAFNLDIDLQNVDKVHVPVTNGTVTKPGDTHWQIAFPERFTALSPMLKFVPEDTLDRHPNTELTLQDGTKVQLELVKEKTVSGDLPAIAKGIESNLNEFVASSGPYQHGDRLTVYIWDNPGRSMEFDGATTSNLHSLKHELYHSWFARGVKPALGRDGWFDEAWTVYNTDSELAFEVKAFDFRATPVKLAHESPWRRLTPGASYSSGEKFFAGLADTVGLPALRDAMKEFARLHARSVITTEELEKYLYCTFDKPEIVRAFHRFVFGRYDAPPTVDPSMCDRPGWVVRHFDPVQVRSDAVEATRETDPVMKRLIEQ</sequence>
<accession>A0ABZ2L2X6</accession>
<dbReference type="PROSITE" id="PS51257">
    <property type="entry name" value="PROKAR_LIPOPROTEIN"/>
    <property type="match status" value="1"/>
</dbReference>
<dbReference type="RefSeq" id="WP_394834932.1">
    <property type="nucleotide sequence ID" value="NZ_CP089929.1"/>
</dbReference>
<name>A0ABZ2L2X6_9BACT</name>
<feature type="compositionally biased region" description="Low complexity" evidence="1">
    <location>
        <begin position="55"/>
        <end position="78"/>
    </location>
</feature>
<evidence type="ECO:0000313" key="3">
    <source>
        <dbReference type="EMBL" id="WXB05289.1"/>
    </source>
</evidence>
<feature type="chain" id="PRO_5046213384" evidence="2">
    <location>
        <begin position="22"/>
        <end position="562"/>
    </location>
</feature>
<keyword evidence="2" id="KW-0732">Signal</keyword>
<dbReference type="SUPFAM" id="SSF55486">
    <property type="entry name" value="Metalloproteases ('zincins'), catalytic domain"/>
    <property type="match status" value="1"/>
</dbReference>
<keyword evidence="4" id="KW-1185">Reference proteome</keyword>
<evidence type="ECO:0000313" key="4">
    <source>
        <dbReference type="Proteomes" id="UP001374803"/>
    </source>
</evidence>
<reference evidence="3" key="1">
    <citation type="submission" date="2021-12" db="EMBL/GenBank/DDBJ databases">
        <title>Discovery of the Pendulisporaceae a myxobacterial family with distinct sporulation behavior and unique specialized metabolism.</title>
        <authorList>
            <person name="Garcia R."/>
            <person name="Popoff A."/>
            <person name="Bader C.D."/>
            <person name="Loehr J."/>
            <person name="Walesch S."/>
            <person name="Walt C."/>
            <person name="Boldt J."/>
            <person name="Bunk B."/>
            <person name="Haeckl F.J.F.P.J."/>
            <person name="Gunesch A.P."/>
            <person name="Birkelbach J."/>
            <person name="Nuebel U."/>
            <person name="Pietschmann T."/>
            <person name="Bach T."/>
            <person name="Mueller R."/>
        </authorList>
    </citation>
    <scope>NUCLEOTIDE SEQUENCE</scope>
    <source>
        <strain evidence="3">MSr11367</strain>
    </source>
</reference>
<proteinExistence type="predicted"/>
<feature type="signal peptide" evidence="2">
    <location>
        <begin position="1"/>
        <end position="21"/>
    </location>
</feature>
<dbReference type="Proteomes" id="UP001374803">
    <property type="component" value="Chromosome"/>
</dbReference>
<gene>
    <name evidence="3" type="ORF">LVJ94_51380</name>
</gene>
<organism evidence="3 4">
    <name type="scientific">Pendulispora rubella</name>
    <dbReference type="NCBI Taxonomy" id="2741070"/>
    <lineage>
        <taxon>Bacteria</taxon>
        <taxon>Pseudomonadati</taxon>
        <taxon>Myxococcota</taxon>
        <taxon>Myxococcia</taxon>
        <taxon>Myxococcales</taxon>
        <taxon>Sorangiineae</taxon>
        <taxon>Pendulisporaceae</taxon>
        <taxon>Pendulispora</taxon>
    </lineage>
</organism>